<dbReference type="SUPFAM" id="SSF48264">
    <property type="entry name" value="Cytochrome P450"/>
    <property type="match status" value="1"/>
</dbReference>
<evidence type="ECO:0000313" key="4">
    <source>
        <dbReference type="EMBL" id="PKC64795.1"/>
    </source>
</evidence>
<dbReference type="Gene3D" id="1.10.630.10">
    <property type="entry name" value="Cytochrome P450"/>
    <property type="match status" value="1"/>
</dbReference>
<dbReference type="GO" id="GO:0020037">
    <property type="term" value="F:heme binding"/>
    <property type="evidence" value="ECO:0007669"/>
    <property type="project" value="InterPro"/>
</dbReference>
<evidence type="ECO:0000256" key="3">
    <source>
        <dbReference type="RuleBase" id="RU000461"/>
    </source>
</evidence>
<evidence type="ECO:0000256" key="1">
    <source>
        <dbReference type="ARBA" id="ARBA00022723"/>
    </source>
</evidence>
<dbReference type="Proteomes" id="UP000232688">
    <property type="component" value="Unassembled WGS sequence"/>
</dbReference>
<dbReference type="GO" id="GO:0016705">
    <property type="term" value="F:oxidoreductase activity, acting on paired donors, with incorporation or reduction of molecular oxygen"/>
    <property type="evidence" value="ECO:0007669"/>
    <property type="project" value="InterPro"/>
</dbReference>
<reference evidence="4 5" key="2">
    <citation type="submission" date="2017-10" db="EMBL/GenBank/DDBJ databases">
        <title>Genome analyses suggest a sexual origin of heterokaryosis in a supposedly ancient asexual fungus.</title>
        <authorList>
            <person name="Corradi N."/>
            <person name="Sedzielewska K."/>
            <person name="Noel J."/>
            <person name="Charron P."/>
            <person name="Farinelli L."/>
            <person name="Marton T."/>
            <person name="Kruger M."/>
            <person name="Pelin A."/>
            <person name="Brachmann A."/>
            <person name="Corradi N."/>
        </authorList>
    </citation>
    <scope>NUCLEOTIDE SEQUENCE [LARGE SCALE GENOMIC DNA]</scope>
    <source>
        <strain evidence="4 5">A1</strain>
    </source>
</reference>
<comment type="caution">
    <text evidence="4">The sequence shown here is derived from an EMBL/GenBank/DDBJ whole genome shotgun (WGS) entry which is preliminary data.</text>
</comment>
<comment type="similarity">
    <text evidence="3">Belongs to the cytochrome P450 family.</text>
</comment>
<dbReference type="InterPro" id="IPR001128">
    <property type="entry name" value="Cyt_P450"/>
</dbReference>
<organism evidence="4 5">
    <name type="scientific">Rhizophagus irregularis</name>
    <dbReference type="NCBI Taxonomy" id="588596"/>
    <lineage>
        <taxon>Eukaryota</taxon>
        <taxon>Fungi</taxon>
        <taxon>Fungi incertae sedis</taxon>
        <taxon>Mucoromycota</taxon>
        <taxon>Glomeromycotina</taxon>
        <taxon>Glomeromycetes</taxon>
        <taxon>Glomerales</taxon>
        <taxon>Glomeraceae</taxon>
        <taxon>Rhizophagus</taxon>
    </lineage>
</organism>
<evidence type="ECO:0000256" key="2">
    <source>
        <dbReference type="ARBA" id="ARBA00023004"/>
    </source>
</evidence>
<keyword evidence="3" id="KW-0560">Oxidoreductase</keyword>
<dbReference type="PROSITE" id="PS00086">
    <property type="entry name" value="CYTOCHROME_P450"/>
    <property type="match status" value="1"/>
</dbReference>
<dbReference type="VEuPathDB" id="FungiDB:RhiirA1_421159"/>
<dbReference type="Pfam" id="PF00067">
    <property type="entry name" value="p450"/>
    <property type="match status" value="1"/>
</dbReference>
<accession>A0A2N0RNC3</accession>
<keyword evidence="1 3" id="KW-0479">Metal-binding</keyword>
<name>A0A2N0RNC3_9GLOM</name>
<evidence type="ECO:0000313" key="5">
    <source>
        <dbReference type="Proteomes" id="UP000232688"/>
    </source>
</evidence>
<dbReference type="InterPro" id="IPR017972">
    <property type="entry name" value="Cyt_P450_CS"/>
</dbReference>
<proteinExistence type="inferred from homology"/>
<gene>
    <name evidence="4" type="ORF">RhiirA1_421159</name>
</gene>
<dbReference type="GO" id="GO:0004497">
    <property type="term" value="F:monooxygenase activity"/>
    <property type="evidence" value="ECO:0007669"/>
    <property type="project" value="UniProtKB-KW"/>
</dbReference>
<reference evidence="4 5" key="1">
    <citation type="submission" date="2017-10" db="EMBL/GenBank/DDBJ databases">
        <title>Extensive intraspecific genome diversity in a model arbuscular mycorrhizal fungus.</title>
        <authorList>
            <person name="Chen E.C.H."/>
            <person name="Morin E."/>
            <person name="Baudet D."/>
            <person name="Noel J."/>
            <person name="Ndikumana S."/>
            <person name="Charron P."/>
            <person name="St-Onge C."/>
            <person name="Giorgi J."/>
            <person name="Grigoriev I.V."/>
            <person name="Roux C."/>
            <person name="Martin F.M."/>
            <person name="Corradi N."/>
        </authorList>
    </citation>
    <scope>NUCLEOTIDE SEQUENCE [LARGE SCALE GENOMIC DNA]</scope>
    <source>
        <strain evidence="4 5">A1</strain>
    </source>
</reference>
<keyword evidence="2 3" id="KW-0408">Iron</keyword>
<dbReference type="AlphaFoldDB" id="A0A2N0RNC3"/>
<dbReference type="EMBL" id="LLXH01000603">
    <property type="protein sequence ID" value="PKC64795.1"/>
    <property type="molecule type" value="Genomic_DNA"/>
</dbReference>
<keyword evidence="3" id="KW-0349">Heme</keyword>
<protein>
    <recommendedName>
        <fullName evidence="6">Cytochrome P450</fullName>
    </recommendedName>
</protein>
<dbReference type="GO" id="GO:0005506">
    <property type="term" value="F:iron ion binding"/>
    <property type="evidence" value="ECO:0007669"/>
    <property type="project" value="InterPro"/>
</dbReference>
<evidence type="ECO:0008006" key="6">
    <source>
        <dbReference type="Google" id="ProtNLM"/>
    </source>
</evidence>
<feature type="non-terminal residue" evidence="4">
    <location>
        <position position="1"/>
    </location>
</feature>
<sequence>LKNTFPIFGGGIRICPGRKLAIIEIKCLLILIYRKYDIELVDMNSPLKYSSDFINACTELMVRIKPRKF</sequence>
<keyword evidence="3" id="KW-0503">Monooxygenase</keyword>
<dbReference type="InterPro" id="IPR036396">
    <property type="entry name" value="Cyt_P450_sf"/>
</dbReference>